<dbReference type="InterPro" id="IPR013783">
    <property type="entry name" value="Ig-like_fold"/>
</dbReference>
<evidence type="ECO:0000313" key="2">
    <source>
        <dbReference type="EMBL" id="MFD2584935.1"/>
    </source>
</evidence>
<evidence type="ECO:0000259" key="1">
    <source>
        <dbReference type="PROSITE" id="PS50853"/>
    </source>
</evidence>
<name>A0ABW5MNX3_9SPHI</name>
<dbReference type="PROSITE" id="PS51257">
    <property type="entry name" value="PROKAR_LIPOPROTEIN"/>
    <property type="match status" value="1"/>
</dbReference>
<dbReference type="Gene3D" id="2.60.40.10">
    <property type="entry name" value="Immunoglobulins"/>
    <property type="match status" value="1"/>
</dbReference>
<dbReference type="Proteomes" id="UP001597461">
    <property type="component" value="Unassembled WGS sequence"/>
</dbReference>
<dbReference type="EMBL" id="JBHULL010000043">
    <property type="protein sequence ID" value="MFD2584935.1"/>
    <property type="molecule type" value="Genomic_DNA"/>
</dbReference>
<feature type="domain" description="Fibronectin type-III" evidence="1">
    <location>
        <begin position="235"/>
        <end position="329"/>
    </location>
</feature>
<dbReference type="PROSITE" id="PS50853">
    <property type="entry name" value="FN3"/>
    <property type="match status" value="1"/>
</dbReference>
<reference evidence="3" key="1">
    <citation type="journal article" date="2019" name="Int. J. Syst. Evol. Microbiol.">
        <title>The Global Catalogue of Microorganisms (GCM) 10K type strain sequencing project: providing services to taxonomists for standard genome sequencing and annotation.</title>
        <authorList>
            <consortium name="The Broad Institute Genomics Platform"/>
            <consortium name="The Broad Institute Genome Sequencing Center for Infectious Disease"/>
            <person name="Wu L."/>
            <person name="Ma J."/>
        </authorList>
    </citation>
    <scope>NUCLEOTIDE SEQUENCE [LARGE SCALE GENOMIC DNA]</scope>
    <source>
        <strain evidence="3">KCTC 42866</strain>
    </source>
</reference>
<organism evidence="2 3">
    <name type="scientific">Pedobacter vanadiisoli</name>
    <dbReference type="NCBI Taxonomy" id="1761975"/>
    <lineage>
        <taxon>Bacteria</taxon>
        <taxon>Pseudomonadati</taxon>
        <taxon>Bacteroidota</taxon>
        <taxon>Sphingobacteriia</taxon>
        <taxon>Sphingobacteriales</taxon>
        <taxon>Sphingobacteriaceae</taxon>
        <taxon>Pedobacter</taxon>
    </lineage>
</organism>
<sequence>MNLHKKITSILFMVIGLTISCTKDPALPLNTNTKIEISKPNLSAITQIGATATAKAEGGINGDIVDKGICWSTATNPILNSAQQKSGGSGEGSFSVNLSNLIPGTNYFVRAYSQSKNEVIYSEQVQLKTIDYQLASVTTSSVTNITLTSASAIGTVNATGGGTVTTKGFCWNTSPTPTISDSRINVAGGLGAFTADIPNLNPGITYYLRTFATNQAGTAYGNQISFTTVSIKLATVGSINITSITKNGAFATGSVTADGGGAISSKGICYSTNVNPTIISSMYNNNGTGTGTVSYSISGLQTATTYYVRAYAINSAGVSYGAQTSFKTL</sequence>
<keyword evidence="3" id="KW-1185">Reference proteome</keyword>
<gene>
    <name evidence="2" type="ORF">ACFSR6_20730</name>
</gene>
<protein>
    <recommendedName>
        <fullName evidence="1">Fibronectin type-III domain-containing protein</fullName>
    </recommendedName>
</protein>
<evidence type="ECO:0000313" key="3">
    <source>
        <dbReference type="Proteomes" id="UP001597461"/>
    </source>
</evidence>
<comment type="caution">
    <text evidence="2">The sequence shown here is derived from an EMBL/GenBank/DDBJ whole genome shotgun (WGS) entry which is preliminary data.</text>
</comment>
<accession>A0ABW5MNX3</accession>
<dbReference type="RefSeq" id="WP_379082519.1">
    <property type="nucleotide sequence ID" value="NZ_JBHULL010000043.1"/>
</dbReference>
<proteinExistence type="predicted"/>
<dbReference type="InterPro" id="IPR036116">
    <property type="entry name" value="FN3_sf"/>
</dbReference>
<dbReference type="SUPFAM" id="SSF49265">
    <property type="entry name" value="Fibronectin type III"/>
    <property type="match status" value="1"/>
</dbReference>
<dbReference type="InterPro" id="IPR003961">
    <property type="entry name" value="FN3_dom"/>
</dbReference>